<dbReference type="GO" id="GO:0016887">
    <property type="term" value="F:ATP hydrolysis activity"/>
    <property type="evidence" value="ECO:0007669"/>
    <property type="project" value="InterPro"/>
</dbReference>
<sequence length="63" mass="6937">MTLADRIVVMNGGHMEQVGRPLDLYHRPATLFVARFIGSPTMNTLSCEVLGQADGELRLKLPV</sequence>
<proteinExistence type="predicted"/>
<protein>
    <submittedName>
        <fullName evidence="1">Uncharacterized protein</fullName>
    </submittedName>
</protein>
<dbReference type="GO" id="GO:0055052">
    <property type="term" value="C:ATP-binding cassette (ABC) transporter complex, substrate-binding subunit-containing"/>
    <property type="evidence" value="ECO:0007669"/>
    <property type="project" value="TreeGrafter"/>
</dbReference>
<dbReference type="SUPFAM" id="SSF52540">
    <property type="entry name" value="P-loop containing nucleoside triphosphate hydrolases"/>
    <property type="match status" value="1"/>
</dbReference>
<comment type="caution">
    <text evidence="1">The sequence shown here is derived from an EMBL/GenBank/DDBJ whole genome shotgun (WGS) entry which is preliminary data.</text>
</comment>
<dbReference type="InterPro" id="IPR047641">
    <property type="entry name" value="ABC_transpr_MalK/UgpC-like"/>
</dbReference>
<dbReference type="PANTHER" id="PTHR43875">
    <property type="entry name" value="MALTODEXTRIN IMPORT ATP-BINDING PROTEIN MSMX"/>
    <property type="match status" value="1"/>
</dbReference>
<dbReference type="AlphaFoldDB" id="A0A917DI84"/>
<name>A0A917DI84_9HYPH</name>
<keyword evidence="2" id="KW-1185">Reference proteome</keyword>
<accession>A0A917DI84</accession>
<dbReference type="InterPro" id="IPR027417">
    <property type="entry name" value="P-loop_NTPase"/>
</dbReference>
<dbReference type="PANTHER" id="PTHR43875:SF1">
    <property type="entry name" value="OSMOPROTECTIVE COMPOUNDS UPTAKE ATP-BINDING PROTEIN GGTA"/>
    <property type="match status" value="1"/>
</dbReference>
<reference evidence="1" key="2">
    <citation type="submission" date="2020-09" db="EMBL/GenBank/DDBJ databases">
        <authorList>
            <person name="Sun Q."/>
            <person name="Zhou Y."/>
        </authorList>
    </citation>
    <scope>NUCLEOTIDE SEQUENCE</scope>
    <source>
        <strain evidence="1">CGMCC 1.15493</strain>
    </source>
</reference>
<evidence type="ECO:0000313" key="1">
    <source>
        <dbReference type="EMBL" id="GGD42647.1"/>
    </source>
</evidence>
<evidence type="ECO:0000313" key="2">
    <source>
        <dbReference type="Proteomes" id="UP000613160"/>
    </source>
</evidence>
<gene>
    <name evidence="1" type="ORF">GCM10011335_51690</name>
</gene>
<organism evidence="1 2">
    <name type="scientific">Aureimonas glaciei</name>
    <dbReference type="NCBI Taxonomy" id="1776957"/>
    <lineage>
        <taxon>Bacteria</taxon>
        <taxon>Pseudomonadati</taxon>
        <taxon>Pseudomonadota</taxon>
        <taxon>Alphaproteobacteria</taxon>
        <taxon>Hyphomicrobiales</taxon>
        <taxon>Aurantimonadaceae</taxon>
        <taxon>Aureimonas</taxon>
    </lineage>
</organism>
<dbReference type="Gene3D" id="2.40.50.100">
    <property type="match status" value="1"/>
</dbReference>
<dbReference type="Proteomes" id="UP000613160">
    <property type="component" value="Unassembled WGS sequence"/>
</dbReference>
<dbReference type="EMBL" id="BMJJ01000021">
    <property type="protein sequence ID" value="GGD42647.1"/>
    <property type="molecule type" value="Genomic_DNA"/>
</dbReference>
<reference evidence="1" key="1">
    <citation type="journal article" date="2014" name="Int. J. Syst. Evol. Microbiol.">
        <title>Complete genome sequence of Corynebacterium casei LMG S-19264T (=DSM 44701T), isolated from a smear-ripened cheese.</title>
        <authorList>
            <consortium name="US DOE Joint Genome Institute (JGI-PGF)"/>
            <person name="Walter F."/>
            <person name="Albersmeier A."/>
            <person name="Kalinowski J."/>
            <person name="Ruckert C."/>
        </authorList>
    </citation>
    <scope>NUCLEOTIDE SEQUENCE</scope>
    <source>
        <strain evidence="1">CGMCC 1.15493</strain>
    </source>
</reference>